<dbReference type="Pfam" id="PF00356">
    <property type="entry name" value="LacI"/>
    <property type="match status" value="1"/>
</dbReference>
<dbReference type="SUPFAM" id="SSF53822">
    <property type="entry name" value="Periplasmic binding protein-like I"/>
    <property type="match status" value="1"/>
</dbReference>
<accession>A0ABX9KJ82</accession>
<comment type="caution">
    <text evidence="6">The sequence shown here is derived from an EMBL/GenBank/DDBJ whole genome shotgun (WGS) entry which is preliminary data.</text>
</comment>
<dbReference type="InterPro" id="IPR028082">
    <property type="entry name" value="Peripla_BP_I"/>
</dbReference>
<dbReference type="Proteomes" id="UP000263486">
    <property type="component" value="Unassembled WGS sequence"/>
</dbReference>
<dbReference type="Gene3D" id="3.40.50.2300">
    <property type="match status" value="2"/>
</dbReference>
<dbReference type="InterPro" id="IPR046335">
    <property type="entry name" value="LacI/GalR-like_sensor"/>
</dbReference>
<dbReference type="SUPFAM" id="SSF47413">
    <property type="entry name" value="lambda repressor-like DNA-binding domains"/>
    <property type="match status" value="1"/>
</dbReference>
<evidence type="ECO:0000313" key="7">
    <source>
        <dbReference type="Proteomes" id="UP000263486"/>
    </source>
</evidence>
<keyword evidence="2 6" id="KW-0238">DNA-binding</keyword>
<name>A0ABX9KJ82_9FUSO</name>
<feature type="domain" description="HTH lacI-type" evidence="4">
    <location>
        <begin position="4"/>
        <end position="58"/>
    </location>
</feature>
<dbReference type="PROSITE" id="PS50943">
    <property type="entry name" value="HTH_CROC1"/>
    <property type="match status" value="1"/>
</dbReference>
<dbReference type="RefSeq" id="WP_114641424.1">
    <property type="nucleotide sequence ID" value="NZ_JAACIO010000004.1"/>
</dbReference>
<dbReference type="InterPro" id="IPR000843">
    <property type="entry name" value="HTH_LacI"/>
</dbReference>
<reference evidence="6 7" key="1">
    <citation type="submission" date="2018-08" db="EMBL/GenBank/DDBJ databases">
        <title>Draft genome sequence of Psychrilyobacter sp. strain SD5 isolated from Black Sea water.</title>
        <authorList>
            <person name="Yadav S."/>
            <person name="Villanueva L."/>
            <person name="Damste J.S.S."/>
        </authorList>
    </citation>
    <scope>NUCLEOTIDE SEQUENCE [LARGE SCALE GENOMIC DNA]</scope>
    <source>
        <strain evidence="6 7">SD5</strain>
    </source>
</reference>
<protein>
    <submittedName>
        <fullName evidence="6">LacI family DNA-binding transcriptional regulator</fullName>
    </submittedName>
</protein>
<evidence type="ECO:0000256" key="2">
    <source>
        <dbReference type="ARBA" id="ARBA00023125"/>
    </source>
</evidence>
<dbReference type="Gene3D" id="1.10.260.40">
    <property type="entry name" value="lambda repressor-like DNA-binding domains"/>
    <property type="match status" value="1"/>
</dbReference>
<dbReference type="EMBL" id="QUAJ01000004">
    <property type="protein sequence ID" value="REI42383.1"/>
    <property type="molecule type" value="Genomic_DNA"/>
</dbReference>
<gene>
    <name evidence="6" type="ORF">DYH56_03250</name>
</gene>
<keyword evidence="7" id="KW-1185">Reference proteome</keyword>
<evidence type="ECO:0000259" key="5">
    <source>
        <dbReference type="PROSITE" id="PS50943"/>
    </source>
</evidence>
<evidence type="ECO:0000256" key="3">
    <source>
        <dbReference type="ARBA" id="ARBA00023163"/>
    </source>
</evidence>
<dbReference type="Pfam" id="PF13377">
    <property type="entry name" value="Peripla_BP_3"/>
    <property type="match status" value="1"/>
</dbReference>
<dbReference type="PROSITE" id="PS50932">
    <property type="entry name" value="HTH_LACI_2"/>
    <property type="match status" value="1"/>
</dbReference>
<evidence type="ECO:0000256" key="1">
    <source>
        <dbReference type="ARBA" id="ARBA00023015"/>
    </source>
</evidence>
<evidence type="ECO:0000259" key="4">
    <source>
        <dbReference type="PROSITE" id="PS50932"/>
    </source>
</evidence>
<proteinExistence type="predicted"/>
<dbReference type="PANTHER" id="PTHR30146">
    <property type="entry name" value="LACI-RELATED TRANSCRIPTIONAL REPRESSOR"/>
    <property type="match status" value="1"/>
</dbReference>
<dbReference type="CDD" id="cd01392">
    <property type="entry name" value="HTH_LacI"/>
    <property type="match status" value="1"/>
</dbReference>
<keyword evidence="3" id="KW-0804">Transcription</keyword>
<dbReference type="SMART" id="SM00354">
    <property type="entry name" value="HTH_LACI"/>
    <property type="match status" value="1"/>
</dbReference>
<evidence type="ECO:0000313" key="6">
    <source>
        <dbReference type="EMBL" id="REI42383.1"/>
    </source>
</evidence>
<organism evidence="6 7">
    <name type="scientific">Psychrilyobacter piezotolerans</name>
    <dbReference type="NCBI Taxonomy" id="2293438"/>
    <lineage>
        <taxon>Bacteria</taxon>
        <taxon>Fusobacteriati</taxon>
        <taxon>Fusobacteriota</taxon>
        <taxon>Fusobacteriia</taxon>
        <taxon>Fusobacteriales</taxon>
        <taxon>Fusobacteriaceae</taxon>
        <taxon>Psychrilyobacter</taxon>
    </lineage>
</organism>
<dbReference type="InterPro" id="IPR001387">
    <property type="entry name" value="Cro/C1-type_HTH"/>
</dbReference>
<feature type="domain" description="HTH cro/C1-type" evidence="5">
    <location>
        <begin position="3"/>
        <end position="38"/>
    </location>
</feature>
<dbReference type="PANTHER" id="PTHR30146:SF24">
    <property type="entry name" value="XYLOSE OPERON REGULATORY PROTEIN"/>
    <property type="match status" value="1"/>
</dbReference>
<dbReference type="InterPro" id="IPR010982">
    <property type="entry name" value="Lambda_DNA-bd_dom_sf"/>
</dbReference>
<sequence>MGKLTIKDIAKQSGFSVSTVSNVINGKGKCSLETQKKIFSLMEEVGYKPNCAARTLASKKSNLIGILFPVEDEIFRKNNSYQKIVNSITSELSKKSYDLVIGNNTKELDILEWALKRDLEGIVIVGDLDPEKDLKKINIPIVFIDNYKNNLYGVNYINSDDTIGGFDATEILAKNNCKNIGFVGSEDIEVHSRRYLGYQSALIESSLGEERLYLDQPTYQGGLILGEMISKTDIDGLCIASDIMAFGIISSLLKNGKKIPEDIKIIGFDNIDSCRYTTPTLSSVDLNFSAKGIMAVQMIFEEIEGKTFLRNQSIDLNIVLRESTGNKN</sequence>
<dbReference type="CDD" id="cd06267">
    <property type="entry name" value="PBP1_LacI_sugar_binding-like"/>
    <property type="match status" value="1"/>
</dbReference>
<keyword evidence="1" id="KW-0805">Transcription regulation</keyword>
<dbReference type="GO" id="GO:0003677">
    <property type="term" value="F:DNA binding"/>
    <property type="evidence" value="ECO:0007669"/>
    <property type="project" value="UniProtKB-KW"/>
</dbReference>